<evidence type="ECO:0000256" key="4">
    <source>
        <dbReference type="ARBA" id="ARBA00012783"/>
    </source>
</evidence>
<dbReference type="InterPro" id="IPR016192">
    <property type="entry name" value="APOBEC/CMP_deaminase_Zn-bd"/>
</dbReference>
<dbReference type="AlphaFoldDB" id="A0A3B4A553"/>
<evidence type="ECO:0000256" key="3">
    <source>
        <dbReference type="ARBA" id="ARBA00006576"/>
    </source>
</evidence>
<feature type="active site" description="Proton donor" evidence="10">
    <location>
        <position position="89"/>
    </location>
</feature>
<evidence type="ECO:0000256" key="12">
    <source>
        <dbReference type="RuleBase" id="RU364006"/>
    </source>
</evidence>
<dbReference type="NCBIfam" id="TIGR01354">
    <property type="entry name" value="cyt_deam_tetra"/>
    <property type="match status" value="1"/>
</dbReference>
<dbReference type="SUPFAM" id="SSF53927">
    <property type="entry name" value="Cytidine deaminase-like"/>
    <property type="match status" value="1"/>
</dbReference>
<evidence type="ECO:0000313" key="14">
    <source>
        <dbReference type="Ensembl" id="ENSPMGP00000012193.1"/>
    </source>
</evidence>
<dbReference type="InterPro" id="IPR050202">
    <property type="entry name" value="Cyt/Deoxycyt_deaminase"/>
</dbReference>
<evidence type="ECO:0000256" key="7">
    <source>
        <dbReference type="ARBA" id="ARBA00022833"/>
    </source>
</evidence>
<dbReference type="GO" id="GO:0005829">
    <property type="term" value="C:cytosol"/>
    <property type="evidence" value="ECO:0007669"/>
    <property type="project" value="TreeGrafter"/>
</dbReference>
<organism evidence="14 15">
    <name type="scientific">Periophthalmus magnuspinnatus</name>
    <dbReference type="NCBI Taxonomy" id="409849"/>
    <lineage>
        <taxon>Eukaryota</taxon>
        <taxon>Metazoa</taxon>
        <taxon>Chordata</taxon>
        <taxon>Craniata</taxon>
        <taxon>Vertebrata</taxon>
        <taxon>Euteleostomi</taxon>
        <taxon>Actinopterygii</taxon>
        <taxon>Neopterygii</taxon>
        <taxon>Teleostei</taxon>
        <taxon>Neoteleostei</taxon>
        <taxon>Acanthomorphata</taxon>
        <taxon>Gobiaria</taxon>
        <taxon>Gobiiformes</taxon>
        <taxon>Gobioidei</taxon>
        <taxon>Gobiidae</taxon>
        <taxon>Oxudercinae</taxon>
        <taxon>Periophthalmus</taxon>
    </lineage>
</organism>
<dbReference type="GO" id="GO:0042802">
    <property type="term" value="F:identical protein binding"/>
    <property type="evidence" value="ECO:0007669"/>
    <property type="project" value="UniProtKB-ARBA"/>
</dbReference>
<accession>A0A3B4A553</accession>
<evidence type="ECO:0000256" key="9">
    <source>
        <dbReference type="ARBA" id="ARBA00049558"/>
    </source>
</evidence>
<dbReference type="Gene3D" id="3.40.140.10">
    <property type="entry name" value="Cytidine Deaminase, domain 2"/>
    <property type="match status" value="1"/>
</dbReference>
<dbReference type="FunFam" id="3.40.140.10:FF:000008">
    <property type="entry name" value="Cytidine deaminase"/>
    <property type="match status" value="1"/>
</dbReference>
<evidence type="ECO:0000256" key="6">
    <source>
        <dbReference type="ARBA" id="ARBA00022801"/>
    </source>
</evidence>
<reference evidence="14" key="1">
    <citation type="submission" date="2025-08" db="UniProtKB">
        <authorList>
            <consortium name="Ensembl"/>
        </authorList>
    </citation>
    <scope>IDENTIFICATION</scope>
</reference>
<comment type="catalytic activity">
    <reaction evidence="12">
        <text>2'-deoxycytidine + H2O + H(+) = 2'-deoxyuridine + NH4(+)</text>
        <dbReference type="Rhea" id="RHEA:13433"/>
        <dbReference type="ChEBI" id="CHEBI:15377"/>
        <dbReference type="ChEBI" id="CHEBI:15378"/>
        <dbReference type="ChEBI" id="CHEBI:15698"/>
        <dbReference type="ChEBI" id="CHEBI:16450"/>
        <dbReference type="ChEBI" id="CHEBI:28938"/>
        <dbReference type="EC" id="3.5.4.5"/>
    </reaction>
</comment>
<feature type="binding site" evidence="11">
    <location>
        <position position="124"/>
    </location>
    <ligand>
        <name>Zn(2+)</name>
        <dbReference type="ChEBI" id="CHEBI:29105"/>
        <note>catalytic</note>
    </ligand>
</feature>
<comment type="function">
    <text evidence="2 12">This enzyme scavenges exogenous and endogenous cytidine and 2'-deoxycytidine for UMP synthesis.</text>
</comment>
<evidence type="ECO:0000256" key="11">
    <source>
        <dbReference type="PIRSR" id="PIRSR606262-3"/>
    </source>
</evidence>
<evidence type="ECO:0000259" key="13">
    <source>
        <dbReference type="PROSITE" id="PS51747"/>
    </source>
</evidence>
<dbReference type="PROSITE" id="PS00903">
    <property type="entry name" value="CYT_DCMP_DEAMINASES_1"/>
    <property type="match status" value="1"/>
</dbReference>
<dbReference type="PROSITE" id="PS51747">
    <property type="entry name" value="CYT_DCMP_DEAMINASES_2"/>
    <property type="match status" value="1"/>
</dbReference>
<comment type="cofactor">
    <cofactor evidence="1 11 12">
        <name>Zn(2+)</name>
        <dbReference type="ChEBI" id="CHEBI:29105"/>
    </cofactor>
</comment>
<evidence type="ECO:0000256" key="10">
    <source>
        <dbReference type="PIRSR" id="PIRSR606262-1"/>
    </source>
</evidence>
<sequence>MLVLLLLQSDGQHDLCRIVEGREGLLPGEGALSEDMLKKMISEADKVKTHAYCPYSQFRVGAALLTTDHHIYTGCNVENACNNLGVCAERNAMAKAVSEGCRSFRAIVISSDLCEQFISPCGGCRQFMREFGANWDVYLTKPDSSYLKMTVDELLPISFGPEDLSMKKLQIQNGH</sequence>
<dbReference type="InterPro" id="IPR016193">
    <property type="entry name" value="Cytidine_deaminase-like"/>
</dbReference>
<keyword evidence="5 11" id="KW-0479">Metal-binding</keyword>
<dbReference type="GO" id="GO:0072527">
    <property type="term" value="P:pyrimidine-containing compound metabolic process"/>
    <property type="evidence" value="ECO:0007669"/>
    <property type="project" value="UniProtKB-ARBA"/>
</dbReference>
<keyword evidence="15" id="KW-1185">Reference proteome</keyword>
<dbReference type="GO" id="GO:0004126">
    <property type="term" value="F:cytidine deaminase activity"/>
    <property type="evidence" value="ECO:0007669"/>
    <property type="project" value="UniProtKB-UniRule"/>
</dbReference>
<dbReference type="InterPro" id="IPR006262">
    <property type="entry name" value="Cyt_deam_tetra"/>
</dbReference>
<keyword evidence="6 12" id="KW-0378">Hydrolase</keyword>
<dbReference type="STRING" id="409849.ENSPMGP00000012193"/>
<protein>
    <recommendedName>
        <fullName evidence="4 12">Cytidine deaminase</fullName>
        <ecNumber evidence="4 12">3.5.4.5</ecNumber>
    </recommendedName>
    <alternativeName>
        <fullName evidence="8 12">Cytidine aminohydrolase</fullName>
    </alternativeName>
</protein>
<reference evidence="14" key="2">
    <citation type="submission" date="2025-09" db="UniProtKB">
        <authorList>
            <consortium name="Ensembl"/>
        </authorList>
    </citation>
    <scope>IDENTIFICATION</scope>
</reference>
<dbReference type="Pfam" id="PF00383">
    <property type="entry name" value="dCMP_cyt_deam_1"/>
    <property type="match status" value="1"/>
</dbReference>
<proteinExistence type="inferred from homology"/>
<dbReference type="GO" id="GO:0008270">
    <property type="term" value="F:zinc ion binding"/>
    <property type="evidence" value="ECO:0007669"/>
    <property type="project" value="UniProtKB-UniRule"/>
</dbReference>
<dbReference type="PANTHER" id="PTHR11644">
    <property type="entry name" value="CYTIDINE DEAMINASE"/>
    <property type="match status" value="1"/>
</dbReference>
<feature type="binding site" evidence="11">
    <location>
        <position position="121"/>
    </location>
    <ligand>
        <name>Zn(2+)</name>
        <dbReference type="ChEBI" id="CHEBI:29105"/>
        <note>catalytic</note>
    </ligand>
</feature>
<keyword evidence="7 11" id="KW-0862">Zinc</keyword>
<dbReference type="EC" id="3.5.4.5" evidence="4 12"/>
<comment type="catalytic activity">
    <reaction evidence="9 12">
        <text>cytidine + H2O + H(+) = uridine + NH4(+)</text>
        <dbReference type="Rhea" id="RHEA:16069"/>
        <dbReference type="ChEBI" id="CHEBI:15377"/>
        <dbReference type="ChEBI" id="CHEBI:15378"/>
        <dbReference type="ChEBI" id="CHEBI:16704"/>
        <dbReference type="ChEBI" id="CHEBI:17562"/>
        <dbReference type="ChEBI" id="CHEBI:28938"/>
        <dbReference type="EC" id="3.5.4.5"/>
    </reaction>
</comment>
<dbReference type="NCBIfam" id="NF004064">
    <property type="entry name" value="PRK05578.1"/>
    <property type="match status" value="1"/>
</dbReference>
<dbReference type="GO" id="GO:0055086">
    <property type="term" value="P:nucleobase-containing small molecule metabolic process"/>
    <property type="evidence" value="ECO:0007669"/>
    <property type="project" value="UniProtKB-ARBA"/>
</dbReference>
<dbReference type="CDD" id="cd01283">
    <property type="entry name" value="cytidine_deaminase"/>
    <property type="match status" value="1"/>
</dbReference>
<dbReference type="Ensembl" id="ENSPMGT00000013009.1">
    <property type="protein sequence ID" value="ENSPMGP00000012193.1"/>
    <property type="gene ID" value="ENSPMGG00000010049.1"/>
</dbReference>
<dbReference type="InterPro" id="IPR002125">
    <property type="entry name" value="CMP_dCMP_dom"/>
</dbReference>
<feature type="domain" description="CMP/dCMP-type deaminase" evidence="13">
    <location>
        <begin position="35"/>
        <end position="162"/>
    </location>
</feature>
<name>A0A3B4A553_9GOBI</name>
<evidence type="ECO:0000256" key="8">
    <source>
        <dbReference type="ARBA" id="ARBA00032005"/>
    </source>
</evidence>
<dbReference type="Proteomes" id="UP000261520">
    <property type="component" value="Unplaced"/>
</dbReference>
<evidence type="ECO:0000313" key="15">
    <source>
        <dbReference type="Proteomes" id="UP000261520"/>
    </source>
</evidence>
<comment type="similarity">
    <text evidence="3 12">Belongs to the cytidine and deoxycytidylate deaminase family.</text>
</comment>
<evidence type="ECO:0000256" key="2">
    <source>
        <dbReference type="ARBA" id="ARBA00003949"/>
    </source>
</evidence>
<dbReference type="PANTHER" id="PTHR11644:SF24">
    <property type="entry name" value="CYTIDINE DEAMINASE"/>
    <property type="match status" value="1"/>
</dbReference>
<evidence type="ECO:0000256" key="1">
    <source>
        <dbReference type="ARBA" id="ARBA00001947"/>
    </source>
</evidence>
<feature type="binding site" evidence="11">
    <location>
        <position position="87"/>
    </location>
    <ligand>
        <name>Zn(2+)</name>
        <dbReference type="ChEBI" id="CHEBI:29105"/>
        <note>catalytic</note>
    </ligand>
</feature>
<evidence type="ECO:0000256" key="5">
    <source>
        <dbReference type="ARBA" id="ARBA00022723"/>
    </source>
</evidence>